<protein>
    <submittedName>
        <fullName evidence="2">Uncharacterized protein</fullName>
    </submittedName>
</protein>
<evidence type="ECO:0000313" key="2">
    <source>
        <dbReference type="EMBL" id="KKS44102.1"/>
    </source>
</evidence>
<feature type="transmembrane region" description="Helical" evidence="1">
    <location>
        <begin position="7"/>
        <end position="25"/>
    </location>
</feature>
<comment type="caution">
    <text evidence="2">The sequence shown here is derived from an EMBL/GenBank/DDBJ whole genome shotgun (WGS) entry which is preliminary data.</text>
</comment>
<dbReference type="Proteomes" id="UP000033986">
    <property type="component" value="Unassembled WGS sequence"/>
</dbReference>
<organism evidence="2 3">
    <name type="scientific">Candidatus Azambacteria bacterium GW2011_GWB1_42_17</name>
    <dbReference type="NCBI Taxonomy" id="1618615"/>
    <lineage>
        <taxon>Bacteria</taxon>
        <taxon>Candidatus Azamiibacteriota</taxon>
    </lineage>
</organism>
<evidence type="ECO:0000313" key="3">
    <source>
        <dbReference type="Proteomes" id="UP000033986"/>
    </source>
</evidence>
<evidence type="ECO:0000256" key="1">
    <source>
        <dbReference type="SAM" id="Phobius"/>
    </source>
</evidence>
<dbReference type="AlphaFoldDB" id="A0A0G0Z5Z5"/>
<keyword evidence="1" id="KW-0472">Membrane</keyword>
<gene>
    <name evidence="2" type="ORF">UV07_C0014G0013</name>
</gene>
<accession>A0A0G0Z5Z5</accession>
<proteinExistence type="predicted"/>
<keyword evidence="1" id="KW-1133">Transmembrane helix</keyword>
<sequence>MNESKNYLIPTAVALSAIIVVYAWFNPAETKISEPDRAIQVSSIELPIVWGNLGARMINAGVIDRAKLEAIYAQRGGLTSEKKQLLEEETGKLKITQENAGFILNLLWALGLGNKNEILEKGPMMDSRYGGAGGFASTGGWTIAKGNTINHYSRHEFIKLTPEQQKLVEEVSKNIYRPCCDNPTYFPDCNHGMAMLGLLELMASQGVSESDMYKTALAVNSYWFPDTYLIIAKYLKEKKNINWEDADPKEILGSNYSSASGYQNILSQVVLPVNNQGQGCVI</sequence>
<name>A0A0G0Z5Z5_9BACT</name>
<reference evidence="2 3" key="1">
    <citation type="journal article" date="2015" name="Nature">
        <title>rRNA introns, odd ribosomes, and small enigmatic genomes across a large radiation of phyla.</title>
        <authorList>
            <person name="Brown C.T."/>
            <person name="Hug L.A."/>
            <person name="Thomas B.C."/>
            <person name="Sharon I."/>
            <person name="Castelle C.J."/>
            <person name="Singh A."/>
            <person name="Wilkins M.J."/>
            <person name="Williams K.H."/>
            <person name="Banfield J.F."/>
        </authorList>
    </citation>
    <scope>NUCLEOTIDE SEQUENCE [LARGE SCALE GENOMIC DNA]</scope>
</reference>
<keyword evidence="1" id="KW-0812">Transmembrane</keyword>
<dbReference type="EMBL" id="LCDB01000014">
    <property type="protein sequence ID" value="KKS44102.1"/>
    <property type="molecule type" value="Genomic_DNA"/>
</dbReference>